<reference evidence="10" key="1">
    <citation type="submission" date="2017-10" db="EMBL/GenBank/DDBJ databases">
        <title>Identification and functional characterization of six sandalwood terpene synthases potentially involved in abiotic stress.</title>
        <authorList>
            <person name="Zhang X."/>
            <person name="Niu M."/>
            <person name="Teixeira Da Silva J.A."/>
            <person name="Ma G."/>
        </authorList>
    </citation>
    <scope>NUCLEOTIDE SEQUENCE</scope>
</reference>
<dbReference type="AlphaFoldDB" id="A0A678Y0J8"/>
<feature type="domain" description="Terpene synthase N-terminal" evidence="8">
    <location>
        <begin position="33"/>
        <end position="213"/>
    </location>
</feature>
<evidence type="ECO:0000256" key="5">
    <source>
        <dbReference type="ARBA" id="ARBA00023211"/>
    </source>
</evidence>
<evidence type="ECO:0000259" key="8">
    <source>
        <dbReference type="Pfam" id="PF01397"/>
    </source>
</evidence>
<keyword evidence="5" id="KW-0464">Manganese</keyword>
<accession>A0A678Y0J8</accession>
<evidence type="ECO:0000256" key="1">
    <source>
        <dbReference type="ARBA" id="ARBA00001936"/>
    </source>
</evidence>
<comment type="cofactor">
    <cofactor evidence="2">
        <name>Mg(2+)</name>
        <dbReference type="ChEBI" id="CHEBI:18420"/>
    </cofactor>
</comment>
<dbReference type="InterPro" id="IPR008930">
    <property type="entry name" value="Terpenoid_cyclase/PrenylTrfase"/>
</dbReference>
<dbReference type="SFLD" id="SFLDS00005">
    <property type="entry name" value="Isoprenoid_Synthase_Type_I"/>
    <property type="match status" value="1"/>
</dbReference>
<dbReference type="InterPro" id="IPR050148">
    <property type="entry name" value="Terpene_synthase-like"/>
</dbReference>
<evidence type="ECO:0000256" key="3">
    <source>
        <dbReference type="ARBA" id="ARBA00022723"/>
    </source>
</evidence>
<dbReference type="InterPro" id="IPR008949">
    <property type="entry name" value="Isoprenoid_synthase_dom_sf"/>
</dbReference>
<protein>
    <submittedName>
        <fullName evidence="10">Terpene synthase 6</fullName>
    </submittedName>
</protein>
<dbReference type="GO" id="GO:0016102">
    <property type="term" value="P:diterpenoid biosynthetic process"/>
    <property type="evidence" value="ECO:0007669"/>
    <property type="project" value="InterPro"/>
</dbReference>
<evidence type="ECO:0000313" key="10">
    <source>
        <dbReference type="EMBL" id="AZM65216.1"/>
    </source>
</evidence>
<proteinExistence type="evidence at transcript level"/>
<dbReference type="SUPFAM" id="SSF48239">
    <property type="entry name" value="Terpenoid cyclases/Protein prenyltransferases"/>
    <property type="match status" value="1"/>
</dbReference>
<dbReference type="InterPro" id="IPR001906">
    <property type="entry name" value="Terpene_synth_N"/>
</dbReference>
<sequence>MESFVFLKSATSNANNSVKVDNRRSANYQSSVWDYNFLRLLGTTYTCCDTMEEEHVRIAEKLKEEVKSLIMGSMGPLANLEFIDAVQRLGLKYQFETEIKEALFAIYKDSNEEWWANDLHATALRFRLLRRNLLFVSQDVFERFKDKKTHDFSGELCEDVKGILSLYEACFLGWDGERVLDKARIFTTTHLNAMNRSTVSDGGSLDKKVKHALELPLHWRAPRVEARWFIDVYEQDPNMNLALLKLAKLDFNMVQSIHQKEVGELSRWWVRTGLDKLSFARNGLMQNYMYCCAVTFEPQFAHVREALTKIGSVLTATDDLYDVYGSLEELELFTSFIDRWDIKEIDELPRDIRLIFLAMYNLSNEIGFDILRDRDFNGVPYVAKMLGDVCSAYLKEARWYHGGYKPRMEEYLDNGLVSIGMLPLLAVAYMLTTDNLSKETVDHVAAAAPLVRYCSLLLRMIDDLGTSSDELRRGDTLKSVECYMNQAGASEEIAREHIEELVRNTWKKMNQCCFGDGQSSFADPFLSFTLNSVRGAHFFYQFGDGFGVTESWTKDTVLSVLFQPIPLDED</sequence>
<evidence type="ECO:0000256" key="7">
    <source>
        <dbReference type="ARBA" id="ARBA00033744"/>
    </source>
</evidence>
<dbReference type="InterPro" id="IPR034741">
    <property type="entry name" value="Terpene_cyclase-like_1_C"/>
</dbReference>
<dbReference type="InterPro" id="IPR036965">
    <property type="entry name" value="Terpene_synth_N_sf"/>
</dbReference>
<comment type="cofactor">
    <cofactor evidence="1">
        <name>Mn(2+)</name>
        <dbReference type="ChEBI" id="CHEBI:29035"/>
    </cofactor>
</comment>
<dbReference type="FunFam" id="1.10.600.10:FF:000007">
    <property type="entry name" value="Isoprene synthase, chloroplastic"/>
    <property type="match status" value="1"/>
</dbReference>
<comment type="similarity">
    <text evidence="7">Belongs to the terpene synthase family. Tpsb subfamily.</text>
</comment>
<dbReference type="EMBL" id="MG280896">
    <property type="protein sequence ID" value="AZM65216.1"/>
    <property type="molecule type" value="mRNA"/>
</dbReference>
<feature type="domain" description="Terpene synthase metal-binding" evidence="9">
    <location>
        <begin position="274"/>
        <end position="508"/>
    </location>
</feature>
<dbReference type="GO" id="GO:0010333">
    <property type="term" value="F:terpene synthase activity"/>
    <property type="evidence" value="ECO:0007669"/>
    <property type="project" value="InterPro"/>
</dbReference>
<name>A0A678Y0J8_SANAL</name>
<dbReference type="CDD" id="cd00684">
    <property type="entry name" value="Terpene_cyclase_plant_C1"/>
    <property type="match status" value="1"/>
</dbReference>
<evidence type="ECO:0000259" key="9">
    <source>
        <dbReference type="Pfam" id="PF03936"/>
    </source>
</evidence>
<dbReference type="GO" id="GO:0000287">
    <property type="term" value="F:magnesium ion binding"/>
    <property type="evidence" value="ECO:0007669"/>
    <property type="project" value="InterPro"/>
</dbReference>
<dbReference type="SFLD" id="SFLDG01019">
    <property type="entry name" value="Terpene_Cyclase_Like_1_C_Termi"/>
    <property type="match status" value="1"/>
</dbReference>
<dbReference type="Gene3D" id="1.10.600.10">
    <property type="entry name" value="Farnesyl Diphosphate Synthase"/>
    <property type="match status" value="1"/>
</dbReference>
<dbReference type="Pfam" id="PF01397">
    <property type="entry name" value="Terpene_synth"/>
    <property type="match status" value="1"/>
</dbReference>
<evidence type="ECO:0000256" key="2">
    <source>
        <dbReference type="ARBA" id="ARBA00001946"/>
    </source>
</evidence>
<dbReference type="SUPFAM" id="SSF48576">
    <property type="entry name" value="Terpenoid synthases"/>
    <property type="match status" value="1"/>
</dbReference>
<organism evidence="10">
    <name type="scientific">Santalum album</name>
    <name type="common">Indian sandalwood</name>
    <dbReference type="NCBI Taxonomy" id="35974"/>
    <lineage>
        <taxon>Eukaryota</taxon>
        <taxon>Viridiplantae</taxon>
        <taxon>Streptophyta</taxon>
        <taxon>Embryophyta</taxon>
        <taxon>Tracheophyta</taxon>
        <taxon>Spermatophyta</taxon>
        <taxon>Magnoliopsida</taxon>
        <taxon>eudicotyledons</taxon>
        <taxon>Gunneridae</taxon>
        <taxon>Pentapetalae</taxon>
        <taxon>Santalales</taxon>
        <taxon>Santalaceae</taxon>
        <taxon>Santalum</taxon>
    </lineage>
</organism>
<dbReference type="InterPro" id="IPR005630">
    <property type="entry name" value="Terpene_synthase_metal-bd"/>
</dbReference>
<dbReference type="PANTHER" id="PTHR31225:SF245">
    <property type="entry name" value="(-)-ALPHA-TERPINEOL SYNTHASE-LIKE"/>
    <property type="match status" value="1"/>
</dbReference>
<evidence type="ECO:0000256" key="4">
    <source>
        <dbReference type="ARBA" id="ARBA00022842"/>
    </source>
</evidence>
<keyword evidence="4" id="KW-0460">Magnesium</keyword>
<keyword evidence="6" id="KW-0456">Lyase</keyword>
<dbReference type="Gene3D" id="1.50.10.130">
    <property type="entry name" value="Terpene synthase, N-terminal domain"/>
    <property type="match status" value="1"/>
</dbReference>
<dbReference type="PANTHER" id="PTHR31225">
    <property type="entry name" value="OS04G0344100 PROTEIN-RELATED"/>
    <property type="match status" value="1"/>
</dbReference>
<dbReference type="InterPro" id="IPR044814">
    <property type="entry name" value="Terpene_cyclase_plant_C1"/>
</dbReference>
<keyword evidence="3" id="KW-0479">Metal-binding</keyword>
<dbReference type="FunFam" id="1.50.10.130:FF:000001">
    <property type="entry name" value="Isoprene synthase, chloroplastic"/>
    <property type="match status" value="1"/>
</dbReference>
<evidence type="ECO:0000256" key="6">
    <source>
        <dbReference type="ARBA" id="ARBA00023239"/>
    </source>
</evidence>
<dbReference type="Pfam" id="PF03936">
    <property type="entry name" value="Terpene_synth_C"/>
    <property type="match status" value="1"/>
</dbReference>